<sequence length="226" mass="24155">MSALAVEAPAAAPEWDGRLVVRAAGRPVLHVAGEGVTAPAMPVFTVPLECVPDVAQAPGVRPWDGPVTEASICPACIRSLRGEPEPEQPRLVPAGVAEALPEPAPEPDRRGRHLRAVPDPVTYAEAPLPALHAGHPITWSAWKPAPVLHHYDPSCEWCGDPRSGEMAGGRQGHPSSKTAPLRRFIAYRCSACQEMTAYEQVGVELQTIAHHKSRAPKGCNRPEASR</sequence>
<dbReference type="KEGG" id="vg:80019080"/>
<protein>
    <submittedName>
        <fullName evidence="1">Uncharacterized protein</fullName>
    </submittedName>
</protein>
<proteinExistence type="predicted"/>
<keyword evidence="2" id="KW-1185">Reference proteome</keyword>
<reference evidence="1 2" key="1">
    <citation type="submission" date="2019-07" db="EMBL/GenBank/DDBJ databases">
        <authorList>
            <person name="Almisry A."/>
            <person name="Mousa M."/>
            <person name="Gordon L.L."/>
            <person name="Lee M."/>
            <person name="Mandava P."/>
            <person name="Moxley J.T."/>
            <person name="Shaffer C.D."/>
            <person name="Weston-Hafer K.A."/>
            <person name="Garlena R.A."/>
            <person name="Russell D.A."/>
            <person name="Pope W.H."/>
            <person name="Jacobs-Sera D."/>
            <person name="Hatfull G.F."/>
        </authorList>
    </citation>
    <scope>NUCLEOTIDE SEQUENCE [LARGE SCALE GENOMIC DNA]</scope>
</reference>
<evidence type="ECO:0000313" key="1">
    <source>
        <dbReference type="EMBL" id="QFG13210.1"/>
    </source>
</evidence>
<organism evidence="1 2">
    <name type="scientific">Streptomyces phage Gilgamesh</name>
    <dbReference type="NCBI Taxonomy" id="2599890"/>
    <lineage>
        <taxon>Viruses</taxon>
        <taxon>Duplodnaviria</taxon>
        <taxon>Heunggongvirae</taxon>
        <taxon>Uroviricota</taxon>
        <taxon>Caudoviricetes</taxon>
        <taxon>Gilgameshvirus</taxon>
        <taxon>Gilgameshvirus gilgamesh</taxon>
    </lineage>
</organism>
<name>A0A5J6TQW0_9CAUD</name>
<dbReference type="EMBL" id="MN234216">
    <property type="protein sequence ID" value="QFG13210.1"/>
    <property type="molecule type" value="Genomic_DNA"/>
</dbReference>
<dbReference type="GeneID" id="80019080"/>
<dbReference type="Proteomes" id="UP000326486">
    <property type="component" value="Segment"/>
</dbReference>
<evidence type="ECO:0000313" key="2">
    <source>
        <dbReference type="Proteomes" id="UP000326486"/>
    </source>
</evidence>
<accession>A0A5J6TQW0</accession>
<gene>
    <name evidence="1" type="primary">18</name>
    <name evidence="1" type="ORF">SEA_GILGAMESH_18</name>
</gene>
<dbReference type="RefSeq" id="YP_010754486.1">
    <property type="nucleotide sequence ID" value="NC_073461.1"/>
</dbReference>